<name>A0A448X2T3_9PLAT</name>
<feature type="region of interest" description="Disordered" evidence="4">
    <location>
        <begin position="21"/>
        <end position="49"/>
    </location>
</feature>
<reference evidence="6" key="1">
    <citation type="submission" date="2018-11" db="EMBL/GenBank/DDBJ databases">
        <authorList>
            <consortium name="Pathogen Informatics"/>
        </authorList>
    </citation>
    <scope>NUCLEOTIDE SEQUENCE</scope>
</reference>
<feature type="domain" description="Phorbol-ester/DAG-type" evidence="5">
    <location>
        <begin position="178"/>
        <end position="219"/>
    </location>
</feature>
<dbReference type="Proteomes" id="UP000784294">
    <property type="component" value="Unassembled WGS sequence"/>
</dbReference>
<dbReference type="GO" id="GO:0007165">
    <property type="term" value="P:signal transduction"/>
    <property type="evidence" value="ECO:0007669"/>
    <property type="project" value="InterPro"/>
</dbReference>
<evidence type="ECO:0000256" key="4">
    <source>
        <dbReference type="SAM" id="MobiDB-lite"/>
    </source>
</evidence>
<dbReference type="GO" id="GO:0004143">
    <property type="term" value="F:ATP-dependent diacylglycerol kinase activity"/>
    <property type="evidence" value="ECO:0007669"/>
    <property type="project" value="InterPro"/>
</dbReference>
<evidence type="ECO:0000256" key="3">
    <source>
        <dbReference type="ARBA" id="ARBA00022833"/>
    </source>
</evidence>
<dbReference type="PANTHER" id="PTHR11255">
    <property type="entry name" value="DIACYLGLYCEROL KINASE"/>
    <property type="match status" value="1"/>
</dbReference>
<keyword evidence="1" id="KW-0479">Metal-binding</keyword>
<dbReference type="PROSITE" id="PS50081">
    <property type="entry name" value="ZF_DAG_PE_2"/>
    <property type="match status" value="1"/>
</dbReference>
<dbReference type="EMBL" id="CAAALY010082011">
    <property type="protein sequence ID" value="VEL26688.1"/>
    <property type="molecule type" value="Genomic_DNA"/>
</dbReference>
<dbReference type="PANTHER" id="PTHR11255:SF54">
    <property type="entry name" value="DIACYLGLYCEROL KINASE THETA"/>
    <property type="match status" value="1"/>
</dbReference>
<feature type="compositionally biased region" description="Pro residues" evidence="4">
    <location>
        <begin position="165"/>
        <end position="175"/>
    </location>
</feature>
<keyword evidence="2" id="KW-0863">Zinc-finger</keyword>
<accession>A0A448X2T3</accession>
<dbReference type="OrthoDB" id="242257at2759"/>
<dbReference type="GO" id="GO:0016020">
    <property type="term" value="C:membrane"/>
    <property type="evidence" value="ECO:0007669"/>
    <property type="project" value="UniProtKB-SubCell"/>
</dbReference>
<dbReference type="Gene3D" id="3.30.60.20">
    <property type="match status" value="1"/>
</dbReference>
<evidence type="ECO:0000313" key="7">
    <source>
        <dbReference type="Proteomes" id="UP000784294"/>
    </source>
</evidence>
<dbReference type="InterPro" id="IPR046349">
    <property type="entry name" value="C1-like_sf"/>
</dbReference>
<evidence type="ECO:0000256" key="2">
    <source>
        <dbReference type="ARBA" id="ARBA00022771"/>
    </source>
</evidence>
<evidence type="ECO:0000256" key="1">
    <source>
        <dbReference type="ARBA" id="ARBA00022723"/>
    </source>
</evidence>
<feature type="region of interest" description="Disordered" evidence="4">
    <location>
        <begin position="157"/>
        <end position="180"/>
    </location>
</feature>
<keyword evidence="7" id="KW-1185">Reference proteome</keyword>
<gene>
    <name evidence="6" type="ORF">PXEA_LOCUS20128</name>
</gene>
<organism evidence="6 7">
    <name type="scientific">Protopolystoma xenopodis</name>
    <dbReference type="NCBI Taxonomy" id="117903"/>
    <lineage>
        <taxon>Eukaryota</taxon>
        <taxon>Metazoa</taxon>
        <taxon>Spiralia</taxon>
        <taxon>Lophotrochozoa</taxon>
        <taxon>Platyhelminthes</taxon>
        <taxon>Monogenea</taxon>
        <taxon>Polyopisthocotylea</taxon>
        <taxon>Polystomatidea</taxon>
        <taxon>Polystomatidae</taxon>
        <taxon>Protopolystoma</taxon>
    </lineage>
</organism>
<dbReference type="InterPro" id="IPR037607">
    <property type="entry name" value="DGK"/>
</dbReference>
<keyword evidence="3" id="KW-0862">Zinc</keyword>
<evidence type="ECO:0000313" key="6">
    <source>
        <dbReference type="EMBL" id="VEL26688.1"/>
    </source>
</evidence>
<dbReference type="Pfam" id="PF00130">
    <property type="entry name" value="C1_1"/>
    <property type="match status" value="1"/>
</dbReference>
<dbReference type="SUPFAM" id="SSF57889">
    <property type="entry name" value="Cysteine-rich domain"/>
    <property type="match status" value="1"/>
</dbReference>
<evidence type="ECO:0000259" key="5">
    <source>
        <dbReference type="PROSITE" id="PS50081"/>
    </source>
</evidence>
<protein>
    <recommendedName>
        <fullName evidence="5">Phorbol-ester/DAG-type domain-containing protein</fullName>
    </recommendedName>
</protein>
<dbReference type="GO" id="GO:0008270">
    <property type="term" value="F:zinc ion binding"/>
    <property type="evidence" value="ECO:0007669"/>
    <property type="project" value="UniProtKB-KW"/>
</dbReference>
<comment type="caution">
    <text evidence="6">The sequence shown here is derived from an EMBL/GenBank/DDBJ whole genome shotgun (WGS) entry which is preliminary data.</text>
</comment>
<dbReference type="InterPro" id="IPR002219">
    <property type="entry name" value="PKC_DAG/PE"/>
</dbReference>
<dbReference type="AlphaFoldDB" id="A0A448X2T3"/>
<proteinExistence type="predicted"/>
<sequence length="219" mass="21956">MPLIESVTGVAAATFTTISELSHSTSDGGRDSEAPMSPSGDSGLLFSPIVGPLTNPPSQQYLSSPVSGVIASTQLPMLSLSASASVSSSPTATTCWPAGSSSGVSTGSIARTSAPPVPPLASNVTTVGLFGSPVSSLSPSALVSLLSNTATATGTIISTSSIGTPSPPPQAPPPDSQAHHWREGNLPVNSKCAACRKACWSTECLTGMRCEWCGATVRI</sequence>